<evidence type="ECO:0000256" key="2">
    <source>
        <dbReference type="SAM" id="Phobius"/>
    </source>
</evidence>
<dbReference type="Gramene" id="rna-AYBTSS11_LOCUS27170">
    <property type="protein sequence ID" value="CAJ1975074.1"/>
    <property type="gene ID" value="gene-AYBTSS11_LOCUS27170"/>
</dbReference>
<evidence type="ECO:0000256" key="1">
    <source>
        <dbReference type="SAM" id="MobiDB-lite"/>
    </source>
</evidence>
<dbReference type="Proteomes" id="UP001189624">
    <property type="component" value="Chromosome 9"/>
</dbReference>
<feature type="region of interest" description="Disordered" evidence="1">
    <location>
        <begin position="26"/>
        <end position="53"/>
    </location>
</feature>
<organism evidence="3 4">
    <name type="scientific">Sphenostylis stenocarpa</name>
    <dbReference type="NCBI Taxonomy" id="92480"/>
    <lineage>
        <taxon>Eukaryota</taxon>
        <taxon>Viridiplantae</taxon>
        <taxon>Streptophyta</taxon>
        <taxon>Embryophyta</taxon>
        <taxon>Tracheophyta</taxon>
        <taxon>Spermatophyta</taxon>
        <taxon>Magnoliopsida</taxon>
        <taxon>eudicotyledons</taxon>
        <taxon>Gunneridae</taxon>
        <taxon>Pentapetalae</taxon>
        <taxon>rosids</taxon>
        <taxon>fabids</taxon>
        <taxon>Fabales</taxon>
        <taxon>Fabaceae</taxon>
        <taxon>Papilionoideae</taxon>
        <taxon>50 kb inversion clade</taxon>
        <taxon>NPAAA clade</taxon>
        <taxon>indigoferoid/millettioid clade</taxon>
        <taxon>Phaseoleae</taxon>
        <taxon>Sphenostylis</taxon>
    </lineage>
</organism>
<protein>
    <submittedName>
        <fullName evidence="3">Uncharacterized protein</fullName>
    </submittedName>
</protein>
<accession>A0AA86TIQ0</accession>
<keyword evidence="4" id="KW-1185">Reference proteome</keyword>
<proteinExistence type="predicted"/>
<feature type="transmembrane region" description="Helical" evidence="2">
    <location>
        <begin position="201"/>
        <end position="219"/>
    </location>
</feature>
<keyword evidence="2" id="KW-1133">Transmembrane helix</keyword>
<name>A0AA86TIQ0_9FABA</name>
<dbReference type="AlphaFoldDB" id="A0AA86TIQ0"/>
<gene>
    <name evidence="3" type="ORF">AYBTSS11_LOCUS27170</name>
</gene>
<reference evidence="3" key="1">
    <citation type="submission" date="2023-10" db="EMBL/GenBank/DDBJ databases">
        <authorList>
            <person name="Domelevo Entfellner J.-B."/>
        </authorList>
    </citation>
    <scope>NUCLEOTIDE SEQUENCE</scope>
</reference>
<evidence type="ECO:0000313" key="4">
    <source>
        <dbReference type="Proteomes" id="UP001189624"/>
    </source>
</evidence>
<dbReference type="EMBL" id="OY731406">
    <property type="protein sequence ID" value="CAJ1975074.1"/>
    <property type="molecule type" value="Genomic_DNA"/>
</dbReference>
<keyword evidence="2" id="KW-0472">Membrane</keyword>
<sequence>MESSQRKRRGTEELHQHFKKLEQEWEAYKESKSTTTTSRRHSLSPSNQTIHKPHKYSPRELMFNLQQESPSPPEAWRKVTRTKGVAVREILQERRDAFRRGKLKGRRLFQSSTTEGENSDREVRSMSFYNLDDESNGSEGVHDYCNLREPYYSSSSSSSSYLAGDDYHDQDMEKVVQLVPLIVEMRVASVSGSRGNGKTRYAVFLGWLAIILLVFAMWMRLEKIFHGDDCDEFLVPT</sequence>
<evidence type="ECO:0000313" key="3">
    <source>
        <dbReference type="EMBL" id="CAJ1975074.1"/>
    </source>
</evidence>
<keyword evidence="2" id="KW-0812">Transmembrane</keyword>